<comment type="caution">
    <text evidence="5">The sequence shown here is derived from an EMBL/GenBank/DDBJ whole genome shotgun (WGS) entry which is preliminary data.</text>
</comment>
<dbReference type="Proteomes" id="UP000176877">
    <property type="component" value="Unassembled WGS sequence"/>
</dbReference>
<dbReference type="InterPro" id="IPR005946">
    <property type="entry name" value="Rib-P_diPkinase"/>
</dbReference>
<dbReference type="SUPFAM" id="SSF53271">
    <property type="entry name" value="PRTase-like"/>
    <property type="match status" value="2"/>
</dbReference>
<sequence>MEVAHQLGVTPLQVESKLFPNGELNVRRLCDISGRDICIFSSLHAGYDTVRELRLICGTIRGSASRVFGVFPFVRDGKSDHVKQFGEPVAYNDTAELISSSGLDVIAIFDQHSSQHPNSYNTLHYRLRAVHHIYLMRILIEYAMARRDQFDSVLALDEGGFKRNMKIAEMLKLPVSFIIKDRDAATRKVNIEASRIVGNVAGQRVAAFDDMLQGGGTLEAGAVIAKNHGAKAISFFVVHDDFTPATFGRINPLLENGTIDRIYILETIPLRDKGKWHKNLAVISSATLIAKVISTIHEEGHMRELFLEL</sequence>
<protein>
    <submittedName>
        <fullName evidence="5">Uncharacterized protein</fullName>
    </submittedName>
</protein>
<dbReference type="GO" id="GO:0005737">
    <property type="term" value="C:cytoplasm"/>
    <property type="evidence" value="ECO:0007669"/>
    <property type="project" value="TreeGrafter"/>
</dbReference>
<dbReference type="PANTHER" id="PTHR10210">
    <property type="entry name" value="RIBOSE-PHOSPHATE DIPHOSPHOKINASE FAMILY MEMBER"/>
    <property type="match status" value="1"/>
</dbReference>
<dbReference type="CDD" id="cd06223">
    <property type="entry name" value="PRTases_typeI"/>
    <property type="match status" value="1"/>
</dbReference>
<dbReference type="InterPro" id="IPR029057">
    <property type="entry name" value="PRTase-like"/>
</dbReference>
<evidence type="ECO:0000313" key="6">
    <source>
        <dbReference type="Proteomes" id="UP000176877"/>
    </source>
</evidence>
<dbReference type="GO" id="GO:0006015">
    <property type="term" value="P:5-phosphoribose 1-diphosphate biosynthetic process"/>
    <property type="evidence" value="ECO:0007669"/>
    <property type="project" value="TreeGrafter"/>
</dbReference>
<dbReference type="GO" id="GO:0002189">
    <property type="term" value="C:ribose phosphate diphosphokinase complex"/>
    <property type="evidence" value="ECO:0007669"/>
    <property type="project" value="TreeGrafter"/>
</dbReference>
<dbReference type="SMART" id="SM01400">
    <property type="entry name" value="Pribosyltran_N"/>
    <property type="match status" value="1"/>
</dbReference>
<reference evidence="5 6" key="1">
    <citation type="journal article" date="2016" name="Nat. Commun.">
        <title>Thousands of microbial genomes shed light on interconnected biogeochemical processes in an aquifer system.</title>
        <authorList>
            <person name="Anantharaman K."/>
            <person name="Brown C.T."/>
            <person name="Hug L.A."/>
            <person name="Sharon I."/>
            <person name="Castelle C.J."/>
            <person name="Probst A.J."/>
            <person name="Thomas B.C."/>
            <person name="Singh A."/>
            <person name="Wilkins M.J."/>
            <person name="Karaoz U."/>
            <person name="Brodie E.L."/>
            <person name="Williams K.H."/>
            <person name="Hubbard S.S."/>
            <person name="Banfield J.F."/>
        </authorList>
    </citation>
    <scope>NUCLEOTIDE SEQUENCE [LARGE SCALE GENOMIC DNA]</scope>
</reference>
<comment type="similarity">
    <text evidence="2">Belongs to the ribose-phosphate pyrophosphokinase family.</text>
</comment>
<dbReference type="AlphaFoldDB" id="A0A1F5S992"/>
<evidence type="ECO:0000259" key="3">
    <source>
        <dbReference type="Pfam" id="PF00156"/>
    </source>
</evidence>
<keyword evidence="1 2" id="KW-0545">Nucleotide biosynthesis</keyword>
<dbReference type="InterPro" id="IPR000836">
    <property type="entry name" value="PRTase_dom"/>
</dbReference>
<evidence type="ECO:0000259" key="4">
    <source>
        <dbReference type="Pfam" id="PF13793"/>
    </source>
</evidence>
<name>A0A1F5S992_9BACT</name>
<dbReference type="EMBL" id="MFFT01000036">
    <property type="protein sequence ID" value="OGF22831.1"/>
    <property type="molecule type" value="Genomic_DNA"/>
</dbReference>
<feature type="domain" description="Ribose-phosphate pyrophosphokinase N-terminal" evidence="4">
    <location>
        <begin position="2"/>
        <end position="102"/>
    </location>
</feature>
<proteinExistence type="inferred from homology"/>
<dbReference type="GO" id="GO:0000287">
    <property type="term" value="F:magnesium ion binding"/>
    <property type="evidence" value="ECO:0007669"/>
    <property type="project" value="InterPro"/>
</dbReference>
<dbReference type="GO" id="GO:0006164">
    <property type="term" value="P:purine nucleotide biosynthetic process"/>
    <property type="evidence" value="ECO:0007669"/>
    <property type="project" value="TreeGrafter"/>
</dbReference>
<dbReference type="PANTHER" id="PTHR10210:SF45">
    <property type="entry name" value="RIBOSE-PHOSPHATE PYROPHOSPHOKINASE 3, CHLOROPLASTIC"/>
    <property type="match status" value="1"/>
</dbReference>
<evidence type="ECO:0000256" key="1">
    <source>
        <dbReference type="ARBA" id="ARBA00022727"/>
    </source>
</evidence>
<dbReference type="Pfam" id="PF13793">
    <property type="entry name" value="Pribosyltran_N"/>
    <property type="match status" value="1"/>
</dbReference>
<evidence type="ECO:0000256" key="2">
    <source>
        <dbReference type="RuleBase" id="RU004324"/>
    </source>
</evidence>
<dbReference type="InterPro" id="IPR029099">
    <property type="entry name" value="Pribosyltran_N"/>
</dbReference>
<accession>A0A1F5S992</accession>
<gene>
    <name evidence="5" type="ORF">A3D45_00340</name>
</gene>
<dbReference type="Pfam" id="PF00156">
    <property type="entry name" value="Pribosyltran"/>
    <property type="match status" value="1"/>
</dbReference>
<dbReference type="NCBIfam" id="TIGR01251">
    <property type="entry name" value="ribP_PPkin"/>
    <property type="match status" value="1"/>
</dbReference>
<feature type="domain" description="Phosphoribosyltransferase" evidence="3">
    <location>
        <begin position="142"/>
        <end position="240"/>
    </location>
</feature>
<evidence type="ECO:0000313" key="5">
    <source>
        <dbReference type="EMBL" id="OGF22831.1"/>
    </source>
</evidence>
<dbReference type="Gene3D" id="3.40.50.2020">
    <property type="match status" value="2"/>
</dbReference>
<organism evidence="5 6">
    <name type="scientific">Candidatus Falkowbacteria bacterium RIFCSPHIGHO2_02_FULL_42_9</name>
    <dbReference type="NCBI Taxonomy" id="1797986"/>
    <lineage>
        <taxon>Bacteria</taxon>
        <taxon>Candidatus Falkowiibacteriota</taxon>
    </lineage>
</organism>